<reference evidence="4" key="1">
    <citation type="submission" date="2012-12" db="EMBL/GenBank/DDBJ databases">
        <authorList>
            <person name="Hellsten U."/>
            <person name="Grimwood J."/>
            <person name="Chapman J.A."/>
            <person name="Shapiro H."/>
            <person name="Aerts A."/>
            <person name="Otillar R.P."/>
            <person name="Terry A.Y."/>
            <person name="Boore J.L."/>
            <person name="Simakov O."/>
            <person name="Marletaz F."/>
            <person name="Cho S.-J."/>
            <person name="Edsinger-Gonzales E."/>
            <person name="Havlak P."/>
            <person name="Kuo D.-H."/>
            <person name="Larsson T."/>
            <person name="Lv J."/>
            <person name="Arendt D."/>
            <person name="Savage R."/>
            <person name="Osoegawa K."/>
            <person name="de Jong P."/>
            <person name="Lindberg D.R."/>
            <person name="Seaver E.C."/>
            <person name="Weisblat D.A."/>
            <person name="Putnam N.H."/>
            <person name="Grigoriev I.V."/>
            <person name="Rokhsar D.S."/>
        </authorList>
    </citation>
    <scope>NUCLEOTIDE SEQUENCE</scope>
</reference>
<feature type="signal peptide" evidence="1">
    <location>
        <begin position="1"/>
        <end position="25"/>
    </location>
</feature>
<dbReference type="EMBL" id="AMQM01005931">
    <property type="status" value="NOT_ANNOTATED_CDS"/>
    <property type="molecule type" value="Genomic_DNA"/>
</dbReference>
<evidence type="ECO:0000313" key="4">
    <source>
        <dbReference type="Proteomes" id="UP000015101"/>
    </source>
</evidence>
<dbReference type="EMBL" id="KB097182">
    <property type="protein sequence ID" value="ESN98211.1"/>
    <property type="molecule type" value="Genomic_DNA"/>
</dbReference>
<evidence type="ECO:0000313" key="2">
    <source>
        <dbReference type="EMBL" id="ESN98211.1"/>
    </source>
</evidence>
<evidence type="ECO:0000256" key="1">
    <source>
        <dbReference type="SAM" id="SignalP"/>
    </source>
</evidence>
<dbReference type="InParanoid" id="T1FUI0"/>
<protein>
    <submittedName>
        <fullName evidence="2 3">Uncharacterized protein</fullName>
    </submittedName>
</protein>
<reference evidence="3" key="3">
    <citation type="submission" date="2015-06" db="UniProtKB">
        <authorList>
            <consortium name="EnsemblMetazoa"/>
        </authorList>
    </citation>
    <scope>IDENTIFICATION</scope>
</reference>
<keyword evidence="4" id="KW-1185">Reference proteome</keyword>
<sequence>MMYFLIKTFVCLSTFFMLIVHTEDSLKPKPRKSISKQEALISTLINEGYSKNDPPSTVDATEVKLGIRINSFYSISESTM</sequence>
<dbReference type="Proteomes" id="UP000015101">
    <property type="component" value="Unassembled WGS sequence"/>
</dbReference>
<dbReference type="CTD" id="20212476"/>
<gene>
    <name evidence="3" type="primary">20212476</name>
    <name evidence="2" type="ORF">HELRODRAFT_193000</name>
</gene>
<evidence type="ECO:0000313" key="3">
    <source>
        <dbReference type="EnsemblMetazoa" id="HelroP193000"/>
    </source>
</evidence>
<organism evidence="3 4">
    <name type="scientific">Helobdella robusta</name>
    <name type="common">Californian leech</name>
    <dbReference type="NCBI Taxonomy" id="6412"/>
    <lineage>
        <taxon>Eukaryota</taxon>
        <taxon>Metazoa</taxon>
        <taxon>Spiralia</taxon>
        <taxon>Lophotrochozoa</taxon>
        <taxon>Annelida</taxon>
        <taxon>Clitellata</taxon>
        <taxon>Hirudinea</taxon>
        <taxon>Rhynchobdellida</taxon>
        <taxon>Glossiphoniidae</taxon>
        <taxon>Helobdella</taxon>
    </lineage>
</organism>
<dbReference type="EnsemblMetazoa" id="HelroT193000">
    <property type="protein sequence ID" value="HelroP193000"/>
    <property type="gene ID" value="HelroG193000"/>
</dbReference>
<keyword evidence="1" id="KW-0732">Signal</keyword>
<dbReference type="RefSeq" id="XP_009023559.1">
    <property type="nucleotide sequence ID" value="XM_009025311.1"/>
</dbReference>
<feature type="chain" id="PRO_5010981015" evidence="1">
    <location>
        <begin position="26"/>
        <end position="80"/>
    </location>
</feature>
<proteinExistence type="predicted"/>
<dbReference type="GeneID" id="20212476"/>
<dbReference type="HOGENOM" id="CLU_2596917_0_0_1"/>
<dbReference type="KEGG" id="hro:HELRODRAFT_193000"/>
<accession>T1FUI0</accession>
<name>T1FUI0_HELRO</name>
<dbReference type="AlphaFoldDB" id="T1FUI0"/>
<reference evidence="2 4" key="2">
    <citation type="journal article" date="2013" name="Nature">
        <title>Insights into bilaterian evolution from three spiralian genomes.</title>
        <authorList>
            <person name="Simakov O."/>
            <person name="Marletaz F."/>
            <person name="Cho S.J."/>
            <person name="Edsinger-Gonzales E."/>
            <person name="Havlak P."/>
            <person name="Hellsten U."/>
            <person name="Kuo D.H."/>
            <person name="Larsson T."/>
            <person name="Lv J."/>
            <person name="Arendt D."/>
            <person name="Savage R."/>
            <person name="Osoegawa K."/>
            <person name="de Jong P."/>
            <person name="Grimwood J."/>
            <person name="Chapman J.A."/>
            <person name="Shapiro H."/>
            <person name="Aerts A."/>
            <person name="Otillar R.P."/>
            <person name="Terry A.Y."/>
            <person name="Boore J.L."/>
            <person name="Grigoriev I.V."/>
            <person name="Lindberg D.R."/>
            <person name="Seaver E.C."/>
            <person name="Weisblat D.A."/>
            <person name="Putnam N.H."/>
            <person name="Rokhsar D.S."/>
        </authorList>
    </citation>
    <scope>NUCLEOTIDE SEQUENCE</scope>
</reference>